<evidence type="ECO:0000256" key="1">
    <source>
        <dbReference type="SAM" id="Phobius"/>
    </source>
</evidence>
<dbReference type="EMBL" id="CM007899">
    <property type="protein sequence ID" value="OTG10323.1"/>
    <property type="molecule type" value="Genomic_DNA"/>
</dbReference>
<keyword evidence="1" id="KW-0472">Membrane</keyword>
<dbReference type="AlphaFoldDB" id="A0A251THU3"/>
<keyword evidence="1" id="KW-1133">Transmembrane helix</keyword>
<proteinExistence type="predicted"/>
<accession>A0A251THU3</accession>
<feature type="transmembrane region" description="Helical" evidence="1">
    <location>
        <begin position="12"/>
        <end position="36"/>
    </location>
</feature>
<keyword evidence="3" id="KW-1185">Reference proteome</keyword>
<keyword evidence="1" id="KW-0812">Transmembrane</keyword>
<dbReference type="InParanoid" id="A0A251THU3"/>
<sequence length="154" mass="16936">MITRKDLTKALIQISNVLIAIKLGILLINVLSYMAILQNYRQKPNQNGQWSKSNCFANNSNGPSVNNSVCDKGTSSLNTLSADQFSKLLGLLNENKTEDTNKSNVGGFMLNENPGDWLPSSVLHGSSPYEMLFGFKPSLDHLKVFGCLCFFTVS</sequence>
<reference evidence="3" key="1">
    <citation type="journal article" date="2017" name="Nature">
        <title>The sunflower genome provides insights into oil metabolism, flowering and Asterid evolution.</title>
        <authorList>
            <person name="Badouin H."/>
            <person name="Gouzy J."/>
            <person name="Grassa C.J."/>
            <person name="Murat F."/>
            <person name="Staton S.E."/>
            <person name="Cottret L."/>
            <person name="Lelandais-Briere C."/>
            <person name="Owens G.L."/>
            <person name="Carrere S."/>
            <person name="Mayjonade B."/>
            <person name="Legrand L."/>
            <person name="Gill N."/>
            <person name="Kane N.C."/>
            <person name="Bowers J.E."/>
            <person name="Hubner S."/>
            <person name="Bellec A."/>
            <person name="Berard A."/>
            <person name="Berges H."/>
            <person name="Blanchet N."/>
            <person name="Boniface M.C."/>
            <person name="Brunel D."/>
            <person name="Catrice O."/>
            <person name="Chaidir N."/>
            <person name="Claudel C."/>
            <person name="Donnadieu C."/>
            <person name="Faraut T."/>
            <person name="Fievet G."/>
            <person name="Helmstetter N."/>
            <person name="King M."/>
            <person name="Knapp S.J."/>
            <person name="Lai Z."/>
            <person name="Le Paslier M.C."/>
            <person name="Lippi Y."/>
            <person name="Lorenzon L."/>
            <person name="Mandel J.R."/>
            <person name="Marage G."/>
            <person name="Marchand G."/>
            <person name="Marquand E."/>
            <person name="Bret-Mestries E."/>
            <person name="Morien E."/>
            <person name="Nambeesan S."/>
            <person name="Nguyen T."/>
            <person name="Pegot-Espagnet P."/>
            <person name="Pouilly N."/>
            <person name="Raftis F."/>
            <person name="Sallet E."/>
            <person name="Schiex T."/>
            <person name="Thomas J."/>
            <person name="Vandecasteele C."/>
            <person name="Vares D."/>
            <person name="Vear F."/>
            <person name="Vautrin S."/>
            <person name="Crespi M."/>
            <person name="Mangin B."/>
            <person name="Burke J.M."/>
            <person name="Salse J."/>
            <person name="Munos S."/>
            <person name="Vincourt P."/>
            <person name="Rieseberg L.H."/>
            <person name="Langlade N.B."/>
        </authorList>
    </citation>
    <scope>NUCLEOTIDE SEQUENCE [LARGE SCALE GENOMIC DNA]</scope>
    <source>
        <strain evidence="3">cv. SF193</strain>
    </source>
</reference>
<protein>
    <submittedName>
        <fullName evidence="2">Uncharacterized protein</fullName>
    </submittedName>
</protein>
<gene>
    <name evidence="2" type="ORF">HannXRQ_Chr10g0286331</name>
</gene>
<organism evidence="2 3">
    <name type="scientific">Helianthus annuus</name>
    <name type="common">Common sunflower</name>
    <dbReference type="NCBI Taxonomy" id="4232"/>
    <lineage>
        <taxon>Eukaryota</taxon>
        <taxon>Viridiplantae</taxon>
        <taxon>Streptophyta</taxon>
        <taxon>Embryophyta</taxon>
        <taxon>Tracheophyta</taxon>
        <taxon>Spermatophyta</taxon>
        <taxon>Magnoliopsida</taxon>
        <taxon>eudicotyledons</taxon>
        <taxon>Gunneridae</taxon>
        <taxon>Pentapetalae</taxon>
        <taxon>asterids</taxon>
        <taxon>campanulids</taxon>
        <taxon>Asterales</taxon>
        <taxon>Asteraceae</taxon>
        <taxon>Asteroideae</taxon>
        <taxon>Heliantheae alliance</taxon>
        <taxon>Heliantheae</taxon>
        <taxon>Helianthus</taxon>
    </lineage>
</organism>
<evidence type="ECO:0000313" key="2">
    <source>
        <dbReference type="EMBL" id="OTG10323.1"/>
    </source>
</evidence>
<evidence type="ECO:0000313" key="3">
    <source>
        <dbReference type="Proteomes" id="UP000215914"/>
    </source>
</evidence>
<dbReference type="Proteomes" id="UP000215914">
    <property type="component" value="Chromosome 10"/>
</dbReference>
<name>A0A251THU3_HELAN</name>